<name>A0A9Q0SAF1_9DIPT</name>
<dbReference type="Proteomes" id="UP001151699">
    <property type="component" value="Chromosome A"/>
</dbReference>
<dbReference type="Pfam" id="PF12130">
    <property type="entry name" value="bMERB_dom"/>
    <property type="match status" value="1"/>
</dbReference>
<evidence type="ECO:0000313" key="10">
    <source>
        <dbReference type="Proteomes" id="UP001151699"/>
    </source>
</evidence>
<evidence type="ECO:0000313" key="9">
    <source>
        <dbReference type="EMBL" id="KAJ6649615.1"/>
    </source>
</evidence>
<keyword evidence="4 5" id="KW-0175">Coiled coil</keyword>
<evidence type="ECO:0000256" key="3">
    <source>
        <dbReference type="ARBA" id="ARBA00022753"/>
    </source>
</evidence>
<keyword evidence="10" id="KW-1185">Reference proteome</keyword>
<comment type="caution">
    <text evidence="9">The sequence shown here is derived from an EMBL/GenBank/DDBJ whole genome shotgun (WGS) entry which is preliminary data.</text>
</comment>
<evidence type="ECO:0000256" key="5">
    <source>
        <dbReference type="SAM" id="Coils"/>
    </source>
</evidence>
<feature type="coiled-coil region" evidence="5">
    <location>
        <begin position="454"/>
        <end position="488"/>
    </location>
</feature>
<keyword evidence="2" id="KW-0597">Phosphoprotein</keyword>
<gene>
    <name evidence="9" type="primary">EHBP1_1</name>
    <name evidence="9" type="ORF">Bhyg_04853</name>
</gene>
<feature type="domain" description="BMERB" evidence="8">
    <location>
        <begin position="451"/>
        <end position="530"/>
    </location>
</feature>
<protein>
    <submittedName>
        <fullName evidence="9">EH domain-binding protein 1</fullName>
    </submittedName>
</protein>
<dbReference type="InterPro" id="IPR050540">
    <property type="entry name" value="F-actin_Monoox_Mical"/>
</dbReference>
<dbReference type="PANTHER" id="PTHR23167:SF46">
    <property type="entry name" value="EPS15 HOMOLOGY DOMAIN CONTAINING PROTEIN-BINDING PROTEIN 1, ISOFORM F"/>
    <property type="match status" value="1"/>
</dbReference>
<dbReference type="InterPro" id="IPR001715">
    <property type="entry name" value="CH_dom"/>
</dbReference>
<sequence length="530" mass="59944">NYDNQQENLNVNKSVEKSCTKDRTPGQDLLEWCKDVTRDYQGVKVTNLTTSWRNGMAFCAVIHSFRPDLIDMDSLSPQDVVSNCRMAFDAAETLGIPRVIEPRDMSLLAVPDKLAVMTYLYQLRAHFTGHQLQIEQIGTTSDESSYIIGNYKSDNLPSHNVMKLDHLKLQLNHQNSVEEEDNVGQKSPTEKRDVKNLILSGSKHLLGKVLSPSKERNTGVPTPVSNHDSNVPKEKPILMTRRELTDPFGSDDEEEEKPNYSAVVQEETKNKSCNDVVESSTPAIDPVTANKLLSRHKEMSAKAKAMMERLNNKSNTVLDNGKPDLDEERQARLREHARRLIAETRAKSHNLDSPTSPIKLITHRITLSPERTISPINTTDGFFTRTTSKDGSPVKQLQSPRITPPRDMATHAIKNGFNESDNNRRSSPSKRNERNGNSPLQSFNSVLDRISPQREKKLDQMSYIESELEALEREQESIDLKAGALEKKLRSVMGGIIDNPDETEEQLLSQWFTLVNKKNALLRRQMQLNI</sequence>
<evidence type="ECO:0000256" key="2">
    <source>
        <dbReference type="ARBA" id="ARBA00022553"/>
    </source>
</evidence>
<accession>A0A9Q0SAF1</accession>
<proteinExistence type="predicted"/>
<evidence type="ECO:0000256" key="6">
    <source>
        <dbReference type="SAM" id="MobiDB-lite"/>
    </source>
</evidence>
<feature type="region of interest" description="Disordered" evidence="6">
    <location>
        <begin position="209"/>
        <end position="232"/>
    </location>
</feature>
<feature type="region of interest" description="Disordered" evidence="6">
    <location>
        <begin position="1"/>
        <end position="21"/>
    </location>
</feature>
<dbReference type="EMBL" id="WJQU01000001">
    <property type="protein sequence ID" value="KAJ6649615.1"/>
    <property type="molecule type" value="Genomic_DNA"/>
</dbReference>
<dbReference type="GO" id="GO:0005768">
    <property type="term" value="C:endosome"/>
    <property type="evidence" value="ECO:0007669"/>
    <property type="project" value="UniProtKB-SubCell"/>
</dbReference>
<dbReference type="SMART" id="SM00033">
    <property type="entry name" value="CH"/>
    <property type="match status" value="1"/>
</dbReference>
<feature type="non-terminal residue" evidence="9">
    <location>
        <position position="530"/>
    </location>
</feature>
<feature type="compositionally biased region" description="Polar residues" evidence="6">
    <location>
        <begin position="372"/>
        <end position="401"/>
    </location>
</feature>
<evidence type="ECO:0000259" key="8">
    <source>
        <dbReference type="PROSITE" id="PS51848"/>
    </source>
</evidence>
<dbReference type="CDD" id="cd21198">
    <property type="entry name" value="CH_EHBP"/>
    <property type="match status" value="1"/>
</dbReference>
<dbReference type="PANTHER" id="PTHR23167">
    <property type="entry name" value="CALPONIN HOMOLOGY DOMAIN-CONTAINING PROTEIN DDB_G0272472-RELATED"/>
    <property type="match status" value="1"/>
</dbReference>
<feature type="domain" description="Calponin-homology (CH)" evidence="7">
    <location>
        <begin position="23"/>
        <end position="128"/>
    </location>
</feature>
<evidence type="ECO:0000256" key="1">
    <source>
        <dbReference type="ARBA" id="ARBA00004177"/>
    </source>
</evidence>
<dbReference type="SUPFAM" id="SSF47576">
    <property type="entry name" value="Calponin-homology domain, CH-domain"/>
    <property type="match status" value="1"/>
</dbReference>
<organism evidence="9 10">
    <name type="scientific">Pseudolycoriella hygida</name>
    <dbReference type="NCBI Taxonomy" id="35572"/>
    <lineage>
        <taxon>Eukaryota</taxon>
        <taxon>Metazoa</taxon>
        <taxon>Ecdysozoa</taxon>
        <taxon>Arthropoda</taxon>
        <taxon>Hexapoda</taxon>
        <taxon>Insecta</taxon>
        <taxon>Pterygota</taxon>
        <taxon>Neoptera</taxon>
        <taxon>Endopterygota</taxon>
        <taxon>Diptera</taxon>
        <taxon>Nematocera</taxon>
        <taxon>Sciaroidea</taxon>
        <taxon>Sciaridae</taxon>
        <taxon>Pseudolycoriella</taxon>
    </lineage>
</organism>
<evidence type="ECO:0000256" key="4">
    <source>
        <dbReference type="ARBA" id="ARBA00023054"/>
    </source>
</evidence>
<keyword evidence="3" id="KW-0967">Endosome</keyword>
<dbReference type="FunFam" id="1.10.418.10:FF:000023">
    <property type="entry name" value="EH domain-binding protein 1 isoform X1"/>
    <property type="match status" value="1"/>
</dbReference>
<dbReference type="PROSITE" id="PS51848">
    <property type="entry name" value="BMERB"/>
    <property type="match status" value="1"/>
</dbReference>
<feature type="compositionally biased region" description="Polar residues" evidence="6">
    <location>
        <begin position="219"/>
        <end position="229"/>
    </location>
</feature>
<dbReference type="Gene3D" id="1.10.418.10">
    <property type="entry name" value="Calponin-like domain"/>
    <property type="match status" value="1"/>
</dbReference>
<dbReference type="PROSITE" id="PS50021">
    <property type="entry name" value="CH"/>
    <property type="match status" value="1"/>
</dbReference>
<dbReference type="Pfam" id="PF00307">
    <property type="entry name" value="CH"/>
    <property type="match status" value="1"/>
</dbReference>
<comment type="subcellular location">
    <subcellularLocation>
        <location evidence="1">Endosome</location>
    </subcellularLocation>
</comment>
<feature type="region of interest" description="Disordered" evidence="6">
    <location>
        <begin position="175"/>
        <end position="194"/>
    </location>
</feature>
<feature type="compositionally biased region" description="Polar residues" evidence="6">
    <location>
        <begin position="1"/>
        <end position="13"/>
    </location>
</feature>
<reference evidence="9" key="1">
    <citation type="submission" date="2022-07" db="EMBL/GenBank/DDBJ databases">
        <authorList>
            <person name="Trinca V."/>
            <person name="Uliana J.V.C."/>
            <person name="Torres T.T."/>
            <person name="Ward R.J."/>
            <person name="Monesi N."/>
        </authorList>
    </citation>
    <scope>NUCLEOTIDE SEQUENCE</scope>
    <source>
        <strain evidence="9">HSMRA1968</strain>
        <tissue evidence="9">Whole embryos</tissue>
    </source>
</reference>
<dbReference type="AlphaFoldDB" id="A0A9Q0SAF1"/>
<dbReference type="InterPro" id="IPR036872">
    <property type="entry name" value="CH_dom_sf"/>
</dbReference>
<dbReference type="InterPro" id="IPR022735">
    <property type="entry name" value="bMERB_dom"/>
</dbReference>
<evidence type="ECO:0000259" key="7">
    <source>
        <dbReference type="PROSITE" id="PS50021"/>
    </source>
</evidence>
<dbReference type="OrthoDB" id="5972258at2759"/>
<feature type="non-terminal residue" evidence="9">
    <location>
        <position position="1"/>
    </location>
</feature>
<feature type="region of interest" description="Disordered" evidence="6">
    <location>
        <begin position="372"/>
        <end position="443"/>
    </location>
</feature>